<feature type="compositionally biased region" description="Polar residues" evidence="1">
    <location>
        <begin position="475"/>
        <end position="486"/>
    </location>
</feature>
<evidence type="ECO:0000313" key="3">
    <source>
        <dbReference type="Proteomes" id="UP000075886"/>
    </source>
</evidence>
<evidence type="ECO:0000256" key="1">
    <source>
        <dbReference type="SAM" id="MobiDB-lite"/>
    </source>
</evidence>
<accession>A0A182QJU9</accession>
<dbReference type="VEuPathDB" id="VectorBase:AFAF011712"/>
<reference evidence="2" key="2">
    <citation type="submission" date="2020-05" db="UniProtKB">
        <authorList>
            <consortium name="EnsemblMetazoa"/>
        </authorList>
    </citation>
    <scope>IDENTIFICATION</scope>
    <source>
        <strain evidence="2">FAR1</strain>
    </source>
</reference>
<sequence>MPQSTTNQQQLPIDAAVGMANDSRQAASLVASAIGHGTSVAPRSRPKPTQQTTSTPSIGLTLAAIPLNPSPKNVISPIPAAVVECDKFVANFDDKFLGASILRHSPVTGEGDSNSFRFGVPSTAVSPATLLSPFEQDPMSTSTTMVSIRPRPTVLTHSQQHILSNSNSEKSLVSPLSGSSTWNPFGDPSPFSPISTLTEDQLFGAEFDKLRLEGSQTSIVTSPEEMKSDRCVSYWGSQRSSLSQALSTGMIATNGGGTSGKDFLTLEEDPFGSAPFTLPKRFKQKSSSSKLASKISDRWRHAVGGSGSQGAGKESLIENTPTEPCSNGLDVGTSGQHKESVMDKSAHGPKNLKLDDLISSGEKGSPSFIKLPLDDRNKYEKLNSNDITSDDSDSEFYPESIVSLGTAGVGSMAGGGGIAGNSSSGSAKKHSFKQFVESNIPEKLQAVYHKVDKSQMKNVQLVKKLRNKVTHGSKESSTVNTGTSTKGAERRSAKKNGTRGEEPNAPENGNASDDDSIGSASDLRANDDYPEGDEASAKVPAQGPSRRKPFSRGVFGGEGSVDDGISESIKTCGSSAYHAECESVTTNEDNTSRIVTRVRVKKREHLDSKHSVIDEDDSAEEDMIQGEKPLLLDDELDYESPAENNMSGEEILMDPFTPEDEIVSKRHESREDDEPDAELDPFAMAPFRKPFVPKRNAAIKFLPEVHPIPEHGPTGSGGGVVELLSSEFITSTPIKPSVTTTYEPSPSICTDLFELNVEPPPPCIKSPNARRDLFGLEPFPITPTVSPGLVAPTPTILTSPTIQPTVSSTVAHTSPALTTPHEALEKSSASIGYSRNEDLASSTTLGQKVKANVSGYRKAVLESGVAGIGKHKKEDYPSKQPKGSSKSSSKAMGFSNMSFEDFPSDELADETVGAADGTRLTTGAASGKLLKMAPFEVIRNEKMLLEAEKKFGSLKRRSNPFS</sequence>
<feature type="region of interest" description="Disordered" evidence="1">
    <location>
        <begin position="870"/>
        <end position="895"/>
    </location>
</feature>
<feature type="region of interest" description="Disordered" evidence="1">
    <location>
        <begin position="640"/>
        <end position="684"/>
    </location>
</feature>
<keyword evidence="3" id="KW-1185">Reference proteome</keyword>
<name>A0A182QJU9_9DIPT</name>
<feature type="region of interest" description="Disordered" evidence="1">
    <location>
        <begin position="301"/>
        <end position="350"/>
    </location>
</feature>
<proteinExistence type="predicted"/>
<dbReference type="Proteomes" id="UP000075886">
    <property type="component" value="Unassembled WGS sequence"/>
</dbReference>
<dbReference type="EMBL" id="AXCN02001501">
    <property type="status" value="NOT_ANNOTATED_CDS"/>
    <property type="molecule type" value="Genomic_DNA"/>
</dbReference>
<feature type="compositionally biased region" description="Basic and acidic residues" evidence="1">
    <location>
        <begin position="336"/>
        <end position="350"/>
    </location>
</feature>
<feature type="compositionally biased region" description="Low complexity" evidence="1">
    <location>
        <begin position="878"/>
        <end position="890"/>
    </location>
</feature>
<dbReference type="STRING" id="69004.A0A182QJU9"/>
<dbReference type="AlphaFoldDB" id="A0A182QJU9"/>
<evidence type="ECO:0000313" key="2">
    <source>
        <dbReference type="EnsemblMetazoa" id="AFAF011712-PA"/>
    </source>
</evidence>
<organism evidence="2 3">
    <name type="scientific">Anopheles farauti</name>
    <dbReference type="NCBI Taxonomy" id="69004"/>
    <lineage>
        <taxon>Eukaryota</taxon>
        <taxon>Metazoa</taxon>
        <taxon>Ecdysozoa</taxon>
        <taxon>Arthropoda</taxon>
        <taxon>Hexapoda</taxon>
        <taxon>Insecta</taxon>
        <taxon>Pterygota</taxon>
        <taxon>Neoptera</taxon>
        <taxon>Endopterygota</taxon>
        <taxon>Diptera</taxon>
        <taxon>Nematocera</taxon>
        <taxon>Culicoidea</taxon>
        <taxon>Culicidae</taxon>
        <taxon>Anophelinae</taxon>
        <taxon>Anopheles</taxon>
    </lineage>
</organism>
<dbReference type="EnsemblMetazoa" id="AFAF011712-RA">
    <property type="protein sequence ID" value="AFAF011712-PA"/>
    <property type="gene ID" value="AFAF011712"/>
</dbReference>
<reference evidence="3" key="1">
    <citation type="submission" date="2014-01" db="EMBL/GenBank/DDBJ databases">
        <title>The Genome Sequence of Anopheles farauti FAR1 (V2).</title>
        <authorList>
            <consortium name="The Broad Institute Genomics Platform"/>
            <person name="Neafsey D.E."/>
            <person name="Besansky N."/>
            <person name="Howell P."/>
            <person name="Walton C."/>
            <person name="Young S.K."/>
            <person name="Zeng Q."/>
            <person name="Gargeya S."/>
            <person name="Fitzgerald M."/>
            <person name="Haas B."/>
            <person name="Abouelleil A."/>
            <person name="Allen A.W."/>
            <person name="Alvarado L."/>
            <person name="Arachchi H.M."/>
            <person name="Berlin A.M."/>
            <person name="Chapman S.B."/>
            <person name="Gainer-Dewar J."/>
            <person name="Goldberg J."/>
            <person name="Griggs A."/>
            <person name="Gujja S."/>
            <person name="Hansen M."/>
            <person name="Howarth C."/>
            <person name="Imamovic A."/>
            <person name="Ireland A."/>
            <person name="Larimer J."/>
            <person name="McCowan C."/>
            <person name="Murphy C."/>
            <person name="Pearson M."/>
            <person name="Poon T.W."/>
            <person name="Priest M."/>
            <person name="Roberts A."/>
            <person name="Saif S."/>
            <person name="Shea T."/>
            <person name="Sisk P."/>
            <person name="Sykes S."/>
            <person name="Wortman J."/>
            <person name="Nusbaum C."/>
            <person name="Birren B."/>
        </authorList>
    </citation>
    <scope>NUCLEOTIDE SEQUENCE [LARGE SCALE GENOMIC DNA]</scope>
    <source>
        <strain evidence="3">FAR1</strain>
    </source>
</reference>
<feature type="region of interest" description="Disordered" evidence="1">
    <location>
        <begin position="466"/>
        <end position="566"/>
    </location>
</feature>
<protein>
    <submittedName>
        <fullName evidence="2">Uncharacterized protein</fullName>
    </submittedName>
</protein>